<evidence type="ECO:0000256" key="2">
    <source>
        <dbReference type="ARBA" id="ARBA00048461"/>
    </source>
</evidence>
<protein>
    <recommendedName>
        <fullName evidence="6">AB hydrolase-1 domain-containing protein</fullName>
    </recommendedName>
</protein>
<comment type="catalytic activity">
    <reaction evidence="1">
        <text>a diacylglycerol + H2O = a monoacylglycerol + a fatty acid + H(+)</text>
        <dbReference type="Rhea" id="RHEA:32731"/>
        <dbReference type="ChEBI" id="CHEBI:15377"/>
        <dbReference type="ChEBI" id="CHEBI:15378"/>
        <dbReference type="ChEBI" id="CHEBI:17408"/>
        <dbReference type="ChEBI" id="CHEBI:18035"/>
        <dbReference type="ChEBI" id="CHEBI:28868"/>
    </reaction>
</comment>
<dbReference type="Proteomes" id="UP000232875">
    <property type="component" value="Unassembled WGS sequence"/>
</dbReference>
<comment type="catalytic activity">
    <reaction evidence="2">
        <text>a monoacylglycerol + H2O = glycerol + a fatty acid + H(+)</text>
        <dbReference type="Rhea" id="RHEA:15245"/>
        <dbReference type="ChEBI" id="CHEBI:15377"/>
        <dbReference type="ChEBI" id="CHEBI:15378"/>
        <dbReference type="ChEBI" id="CHEBI:17408"/>
        <dbReference type="ChEBI" id="CHEBI:17754"/>
        <dbReference type="ChEBI" id="CHEBI:28868"/>
    </reaction>
</comment>
<evidence type="ECO:0000313" key="5">
    <source>
        <dbReference type="Proteomes" id="UP000232875"/>
    </source>
</evidence>
<dbReference type="Gene3D" id="3.40.50.1820">
    <property type="entry name" value="alpha/beta hydrolase"/>
    <property type="match status" value="1"/>
</dbReference>
<dbReference type="EMBL" id="KZ454987">
    <property type="protein sequence ID" value="PKI85443.1"/>
    <property type="molecule type" value="Genomic_DNA"/>
</dbReference>
<dbReference type="STRING" id="2020962.A0A2N1JFX4"/>
<proteinExistence type="predicted"/>
<reference evidence="4 5" key="1">
    <citation type="submission" date="2017-10" db="EMBL/GenBank/DDBJ databases">
        <title>A novel species of cold-tolerant Malassezia isolated from bats.</title>
        <authorList>
            <person name="Lorch J.M."/>
            <person name="Palmer J.M."/>
            <person name="Vanderwolf K.J."/>
            <person name="Schmidt K.Z."/>
            <person name="Verant M.L."/>
            <person name="Weller T.J."/>
            <person name="Blehert D.S."/>
        </authorList>
    </citation>
    <scope>NUCLEOTIDE SEQUENCE [LARGE SCALE GENOMIC DNA]</scope>
    <source>
        <strain evidence="4 5">NWHC:44797-103</strain>
    </source>
</reference>
<dbReference type="SUPFAM" id="SSF53474">
    <property type="entry name" value="alpha/beta-Hydrolases"/>
    <property type="match status" value="1"/>
</dbReference>
<evidence type="ECO:0000313" key="4">
    <source>
        <dbReference type="EMBL" id="PKI85443.1"/>
    </source>
</evidence>
<dbReference type="OrthoDB" id="5985073at2759"/>
<dbReference type="PANTHER" id="PTHR35560">
    <property type="entry name" value="BLL0132 PROTEIN"/>
    <property type="match status" value="1"/>
</dbReference>
<feature type="chain" id="PRO_5014819610" description="AB hydrolase-1 domain-containing protein" evidence="3">
    <location>
        <begin position="26"/>
        <end position="435"/>
    </location>
</feature>
<accession>A0A2N1JFX4</accession>
<dbReference type="InterPro" id="IPR029058">
    <property type="entry name" value="AB_hydrolase_fold"/>
</dbReference>
<keyword evidence="3" id="KW-0732">Signal</keyword>
<evidence type="ECO:0000256" key="1">
    <source>
        <dbReference type="ARBA" id="ARBA00047591"/>
    </source>
</evidence>
<feature type="signal peptide" evidence="3">
    <location>
        <begin position="1"/>
        <end position="25"/>
    </location>
</feature>
<dbReference type="AlphaFoldDB" id="A0A2N1JFX4"/>
<evidence type="ECO:0008006" key="6">
    <source>
        <dbReference type="Google" id="ProtNLM"/>
    </source>
</evidence>
<dbReference type="PANTHER" id="PTHR35560:SF3">
    <property type="entry name" value="PEPTIDASE S9 PROLYL OLIGOPEPTIDASE CATALYTIC DOMAIN-CONTAINING PROTEIN"/>
    <property type="match status" value="1"/>
</dbReference>
<organism evidence="4 5">
    <name type="scientific">Malassezia vespertilionis</name>
    <dbReference type="NCBI Taxonomy" id="2020962"/>
    <lineage>
        <taxon>Eukaryota</taxon>
        <taxon>Fungi</taxon>
        <taxon>Dikarya</taxon>
        <taxon>Basidiomycota</taxon>
        <taxon>Ustilaginomycotina</taxon>
        <taxon>Malasseziomycetes</taxon>
        <taxon>Malasseziales</taxon>
        <taxon>Malasseziaceae</taxon>
        <taxon>Malassezia</taxon>
    </lineage>
</organism>
<gene>
    <name evidence="4" type="ORF">MVES_000686</name>
</gene>
<keyword evidence="5" id="KW-1185">Reference proteome</keyword>
<evidence type="ECO:0000256" key="3">
    <source>
        <dbReference type="SAM" id="SignalP"/>
    </source>
</evidence>
<sequence>MRVLGNSPTLFAVLIVCLLLHVVEAQDEVRERTGAHLFARQLSCSKQKGIESKSKSDPVGAANDVLKIKDVLEADGDLWFSNNLVSGTGDDEQVPWGHGAEFKPTPAALGNYLSGYALIPDSFNGFKLNRSMVFRTEGSKSVKVPFYVNANYDADSIERVVLIWPGQWRDSWKYINIMGNAQRVAETHDQLNIDKSKILLISPMFFNQKDADSGAAGDDELYFKNAGWAVGDTSRGPSGFTNVSSFEVMDFFLDHIFDKSNFPNVKHAVMAGHSMGAQATQRYALFGKPKKAYRDNISYWIGNPGSYTWLDEKYYNSSSSCDSASKWPFGFDHAPKYAEKKAKNKESTISRYGDRRILYSFGLNDNGGQSDRCAPNTQGPNRLARGALYVKSLKSVFGDFPSNQLVDFVECVSHQDYPMMAKFRTLEFVFSSRTD</sequence>
<name>A0A2N1JFX4_9BASI</name>